<dbReference type="PROSITE" id="PS51257">
    <property type="entry name" value="PROKAR_LIPOPROTEIN"/>
    <property type="match status" value="1"/>
</dbReference>
<dbReference type="EMBL" id="BNAQ01000005">
    <property type="protein sequence ID" value="GHH22156.1"/>
    <property type="molecule type" value="Genomic_DNA"/>
</dbReference>
<keyword evidence="1" id="KW-0812">Transmembrane</keyword>
<feature type="transmembrane region" description="Helical" evidence="1">
    <location>
        <begin position="280"/>
        <end position="298"/>
    </location>
</feature>
<feature type="transmembrane region" description="Helical" evidence="1">
    <location>
        <begin position="365"/>
        <end position="382"/>
    </location>
</feature>
<feature type="transmembrane region" description="Helical" evidence="1">
    <location>
        <begin position="388"/>
        <end position="405"/>
    </location>
</feature>
<accession>A0ABQ3LQ48</accession>
<protein>
    <recommendedName>
        <fullName evidence="4">AcrB/AcrD/AcrF family protein</fullName>
    </recommendedName>
</protein>
<evidence type="ECO:0000313" key="2">
    <source>
        <dbReference type="EMBL" id="GHH22156.1"/>
    </source>
</evidence>
<keyword evidence="1" id="KW-0472">Membrane</keyword>
<feature type="transmembrane region" description="Helical" evidence="1">
    <location>
        <begin position="417"/>
        <end position="445"/>
    </location>
</feature>
<feature type="transmembrane region" description="Helical" evidence="1">
    <location>
        <begin position="180"/>
        <end position="207"/>
    </location>
</feature>
<feature type="transmembrane region" description="Helical" evidence="1">
    <location>
        <begin position="334"/>
        <end position="353"/>
    </location>
</feature>
<organism evidence="2 3">
    <name type="scientific">Sphingomonas glacialis</name>
    <dbReference type="NCBI Taxonomy" id="658225"/>
    <lineage>
        <taxon>Bacteria</taxon>
        <taxon>Pseudomonadati</taxon>
        <taxon>Pseudomonadota</taxon>
        <taxon>Alphaproteobacteria</taxon>
        <taxon>Sphingomonadales</taxon>
        <taxon>Sphingomonadaceae</taxon>
        <taxon>Sphingomonas</taxon>
    </lineage>
</organism>
<gene>
    <name evidence="2" type="ORF">GCM10008023_31890</name>
</gene>
<evidence type="ECO:0000256" key="1">
    <source>
        <dbReference type="SAM" id="Phobius"/>
    </source>
</evidence>
<keyword evidence="3" id="KW-1185">Reference proteome</keyword>
<feature type="transmembrane region" description="Helical" evidence="1">
    <location>
        <begin position="219"/>
        <end position="237"/>
    </location>
</feature>
<evidence type="ECO:0000313" key="3">
    <source>
        <dbReference type="Proteomes" id="UP000652430"/>
    </source>
</evidence>
<name>A0ABQ3LQ48_9SPHN</name>
<feature type="transmembrane region" description="Helical" evidence="1">
    <location>
        <begin position="249"/>
        <end position="268"/>
    </location>
</feature>
<proteinExistence type="predicted"/>
<sequence length="587" mass="62147">MTRERLWPSVLIGWAIAACVLIFVSSRQIAHLWFPDPDDAMRLLEVRDWLNGQSWWDVGQHRLWDGHFAMHWSRLVDLPLAMVMLVFDPVFGPAVANRIALVAVPLVTLLAVLALGAELTRRVAGLERAKLAVLLAPLSVPLLDQLRPLRIDHHGWQVVFALLAVTALLAKPTARSGALVGLALAVLLTISLEGMPITVAILGVVVLAWAFDPTRRPQALGAVWAVTGLVSALHVATRGPAIFAPACDAISPAWIVGLGTATLGVTLAMMVPRASRAARVALLAVAGGAALAVLGILAPKCLVGPFAALDPLVRKFWYDNVSEGLPVWQQTPGAALMTIGFPIVGLVGGVFAWRASEGRARAQWTMLLALAAGSLVVSLLVMRSGATANALALPGAAWALHAMLTRARGVRSLILRTLATAGSLVAATPGLALVALLGAGGAFGLQAMPAAPRPLRPACTHGHEMADLAQLPPARIFAPIDVTPNVLAWTRHSAVGAGYHRNIAALHTVLATFMGTPETAHRRVLASGAAYLAACPGENETEMYKHAAPNGLWARLERGERIDWLQPIPLAGSPVLVWRVVPDPHHP</sequence>
<comment type="caution">
    <text evidence="2">The sequence shown here is derived from an EMBL/GenBank/DDBJ whole genome shotgun (WGS) entry which is preliminary data.</text>
</comment>
<dbReference type="Proteomes" id="UP000652430">
    <property type="component" value="Unassembled WGS sequence"/>
</dbReference>
<feature type="transmembrane region" description="Helical" evidence="1">
    <location>
        <begin position="155"/>
        <end position="174"/>
    </location>
</feature>
<keyword evidence="1" id="KW-1133">Transmembrane helix</keyword>
<evidence type="ECO:0008006" key="4">
    <source>
        <dbReference type="Google" id="ProtNLM"/>
    </source>
</evidence>
<feature type="transmembrane region" description="Helical" evidence="1">
    <location>
        <begin position="6"/>
        <end position="24"/>
    </location>
</feature>
<feature type="transmembrane region" description="Helical" evidence="1">
    <location>
        <begin position="99"/>
        <end position="120"/>
    </location>
</feature>
<dbReference type="RefSeq" id="WP_189677054.1">
    <property type="nucleotide sequence ID" value="NZ_BNAQ01000005.1"/>
</dbReference>
<reference evidence="3" key="1">
    <citation type="journal article" date="2019" name="Int. J. Syst. Evol. Microbiol.">
        <title>The Global Catalogue of Microorganisms (GCM) 10K type strain sequencing project: providing services to taxonomists for standard genome sequencing and annotation.</title>
        <authorList>
            <consortium name="The Broad Institute Genomics Platform"/>
            <consortium name="The Broad Institute Genome Sequencing Center for Infectious Disease"/>
            <person name="Wu L."/>
            <person name="Ma J."/>
        </authorList>
    </citation>
    <scope>NUCLEOTIDE SEQUENCE [LARGE SCALE GENOMIC DNA]</scope>
    <source>
        <strain evidence="3">CGMCC 1.8957</strain>
    </source>
</reference>